<sequence length="54" mass="5971">MSHPTGPDEVIDDHAVEQHPDAAPLSAREVFTLVMFAVMIVGTAGCMIWLFFIR</sequence>
<proteinExistence type="predicted"/>
<reference evidence="2" key="1">
    <citation type="submission" date="2020-10" db="EMBL/GenBank/DDBJ databases">
        <authorList>
            <person name="Gilroy R."/>
        </authorList>
    </citation>
    <scope>NUCLEOTIDE SEQUENCE</scope>
    <source>
        <strain evidence="2">ChiGjej1B1-24693</strain>
    </source>
</reference>
<dbReference type="Proteomes" id="UP000886842">
    <property type="component" value="Unassembled WGS sequence"/>
</dbReference>
<dbReference type="EMBL" id="DVLP01000379">
    <property type="protein sequence ID" value="HIT76485.1"/>
    <property type="molecule type" value="Genomic_DNA"/>
</dbReference>
<evidence type="ECO:0000313" key="3">
    <source>
        <dbReference type="Proteomes" id="UP000886842"/>
    </source>
</evidence>
<reference evidence="2" key="2">
    <citation type="journal article" date="2021" name="PeerJ">
        <title>Extensive microbial diversity within the chicken gut microbiome revealed by metagenomics and culture.</title>
        <authorList>
            <person name="Gilroy R."/>
            <person name="Ravi A."/>
            <person name="Getino M."/>
            <person name="Pursley I."/>
            <person name="Horton D.L."/>
            <person name="Alikhan N.F."/>
            <person name="Baker D."/>
            <person name="Gharbi K."/>
            <person name="Hall N."/>
            <person name="Watson M."/>
            <person name="Adriaenssens E.M."/>
            <person name="Foster-Nyarko E."/>
            <person name="Jarju S."/>
            <person name="Secka A."/>
            <person name="Antonio M."/>
            <person name="Oren A."/>
            <person name="Chaudhuri R.R."/>
            <person name="La Ragione R."/>
            <person name="Hildebrand F."/>
            <person name="Pallen M.J."/>
        </authorList>
    </citation>
    <scope>NUCLEOTIDE SEQUENCE</scope>
    <source>
        <strain evidence="2">ChiGjej1B1-24693</strain>
    </source>
</reference>
<keyword evidence="1" id="KW-1133">Transmembrane helix</keyword>
<organism evidence="2 3">
    <name type="scientific">Candidatus Avipropionibacterium avicola</name>
    <dbReference type="NCBI Taxonomy" id="2840701"/>
    <lineage>
        <taxon>Bacteria</taxon>
        <taxon>Bacillati</taxon>
        <taxon>Actinomycetota</taxon>
        <taxon>Actinomycetes</taxon>
        <taxon>Propionibacteriales</taxon>
        <taxon>Propionibacteriaceae</taxon>
        <taxon>Propionibacteriaceae incertae sedis</taxon>
        <taxon>Candidatus Avipropionibacterium</taxon>
    </lineage>
</organism>
<protein>
    <submittedName>
        <fullName evidence="2">Uncharacterized protein</fullName>
    </submittedName>
</protein>
<evidence type="ECO:0000313" key="2">
    <source>
        <dbReference type="EMBL" id="HIT76485.1"/>
    </source>
</evidence>
<keyword evidence="1" id="KW-0812">Transmembrane</keyword>
<accession>A0A9D1KNA1</accession>
<feature type="transmembrane region" description="Helical" evidence="1">
    <location>
        <begin position="30"/>
        <end position="52"/>
    </location>
</feature>
<keyword evidence="1" id="KW-0472">Membrane</keyword>
<dbReference type="AlphaFoldDB" id="A0A9D1KNA1"/>
<comment type="caution">
    <text evidence="2">The sequence shown here is derived from an EMBL/GenBank/DDBJ whole genome shotgun (WGS) entry which is preliminary data.</text>
</comment>
<evidence type="ECO:0000256" key="1">
    <source>
        <dbReference type="SAM" id="Phobius"/>
    </source>
</evidence>
<name>A0A9D1KNA1_9ACTN</name>
<gene>
    <name evidence="2" type="ORF">IAA98_12945</name>
</gene>